<protein>
    <recommendedName>
        <fullName evidence="15">RecBCD enzyme subunit RecB</fullName>
        <ecNumber evidence="15">3.1.11.5</ecNumber>
        <ecNumber evidence="15">5.6.2.4</ecNumber>
    </recommendedName>
    <alternativeName>
        <fullName evidence="15">DNA 3'-5' helicase subunit RecB</fullName>
    </alternativeName>
    <alternativeName>
        <fullName evidence="15">Exonuclease V subunit RecB</fullName>
        <shortName evidence="15">ExoV subunit RecB</shortName>
    </alternativeName>
    <alternativeName>
        <fullName evidence="15">Helicase/nuclease RecBCD subunit RecB</fullName>
    </alternativeName>
</protein>
<dbReference type="GO" id="GO:0003677">
    <property type="term" value="F:DNA binding"/>
    <property type="evidence" value="ECO:0007669"/>
    <property type="project" value="UniProtKB-UniRule"/>
</dbReference>
<keyword evidence="1 15" id="KW-0540">Nuclease</keyword>
<dbReference type="HAMAP" id="MF_01485">
    <property type="entry name" value="RecB"/>
    <property type="match status" value="1"/>
</dbReference>
<evidence type="ECO:0000256" key="10">
    <source>
        <dbReference type="ARBA" id="ARBA00023125"/>
    </source>
</evidence>
<name>A0AAD1IND5_9MYCO</name>
<dbReference type="PANTHER" id="PTHR11070">
    <property type="entry name" value="UVRD / RECB / PCRA DNA HELICASE FAMILY MEMBER"/>
    <property type="match status" value="1"/>
</dbReference>
<feature type="domain" description="UvrD-like helicase ATP-binding" evidence="17">
    <location>
        <begin position="11"/>
        <end position="338"/>
    </location>
</feature>
<feature type="domain" description="UvrD-like helicase C-terminal" evidence="18">
    <location>
        <begin position="365"/>
        <end position="625"/>
    </location>
</feature>
<evidence type="ECO:0000313" key="19">
    <source>
        <dbReference type="EMBL" id="BBY17663.1"/>
    </source>
</evidence>
<feature type="binding site" evidence="15">
    <location>
        <position position="1000"/>
    </location>
    <ligand>
        <name>Mg(2+)</name>
        <dbReference type="ChEBI" id="CHEBI:18420"/>
    </ligand>
</feature>
<keyword evidence="5 15" id="KW-0378">Hydrolase</keyword>
<comment type="cofactor">
    <cofactor evidence="15">
        <name>Mg(2+)</name>
        <dbReference type="ChEBI" id="CHEBI:18420"/>
    </cofactor>
    <text evidence="15">Binds 1 Mg(2+) ion per subunit.</text>
</comment>
<dbReference type="GO" id="GO:0008854">
    <property type="term" value="F:exodeoxyribonuclease V activity"/>
    <property type="evidence" value="ECO:0007669"/>
    <property type="project" value="UniProtKB-EC"/>
</dbReference>
<evidence type="ECO:0000256" key="3">
    <source>
        <dbReference type="ARBA" id="ARBA00022741"/>
    </source>
</evidence>
<dbReference type="InterPro" id="IPR011604">
    <property type="entry name" value="PDDEXK-like_dom_sf"/>
</dbReference>
<keyword evidence="7 15" id="KW-0269">Exonuclease</keyword>
<accession>A0AAD1IND5</accession>
<dbReference type="PANTHER" id="PTHR11070:SF23">
    <property type="entry name" value="RECBCD ENZYME SUBUNIT RECB"/>
    <property type="match status" value="1"/>
</dbReference>
<evidence type="ECO:0000256" key="16">
    <source>
        <dbReference type="PROSITE-ProRule" id="PRU00560"/>
    </source>
</evidence>
<dbReference type="GO" id="GO:0005829">
    <property type="term" value="C:cytosol"/>
    <property type="evidence" value="ECO:0007669"/>
    <property type="project" value="TreeGrafter"/>
</dbReference>
<dbReference type="SUPFAM" id="SSF52980">
    <property type="entry name" value="Restriction endonuclease-like"/>
    <property type="match status" value="1"/>
</dbReference>
<feature type="region of interest" description="Nuclease activity, interacts with RecD and RecA" evidence="15">
    <location>
        <begin position="787"/>
        <end position="1110"/>
    </location>
</feature>
<comment type="domain">
    <text evidence="15">The C-terminal domain has nuclease activity and interacts with RecD. It interacts with RecA, facilitating its loading onto ssDNA.</text>
</comment>
<dbReference type="InterPro" id="IPR014016">
    <property type="entry name" value="UvrD-like_ATP-bd"/>
</dbReference>
<dbReference type="Gene3D" id="3.40.50.300">
    <property type="entry name" value="P-loop containing nucleotide triphosphate hydrolases"/>
    <property type="match status" value="2"/>
</dbReference>
<dbReference type="AlphaFoldDB" id="A0AAD1IND5"/>
<proteinExistence type="inferred from homology"/>
<evidence type="ECO:0000256" key="13">
    <source>
        <dbReference type="ARBA" id="ARBA00034617"/>
    </source>
</evidence>
<feature type="binding site" evidence="16">
    <location>
        <begin position="32"/>
        <end position="39"/>
    </location>
    <ligand>
        <name>ATP</name>
        <dbReference type="ChEBI" id="CHEBI:30616"/>
    </ligand>
</feature>
<keyword evidence="3 15" id="KW-0547">Nucleotide-binding</keyword>
<dbReference type="GO" id="GO:0005524">
    <property type="term" value="F:ATP binding"/>
    <property type="evidence" value="ECO:0007669"/>
    <property type="project" value="UniProtKB-UniRule"/>
</dbReference>
<dbReference type="GO" id="GO:0000287">
    <property type="term" value="F:magnesium ion binding"/>
    <property type="evidence" value="ECO:0007669"/>
    <property type="project" value="UniProtKB-UniRule"/>
</dbReference>
<reference evidence="19 20" key="1">
    <citation type="journal article" date="2019" name="Emerg. Microbes Infect.">
        <title>Comprehensive subspecies identification of 175 nontuberculous mycobacteria species based on 7547 genomic profiles.</title>
        <authorList>
            <person name="Matsumoto Y."/>
            <person name="Kinjo T."/>
            <person name="Motooka D."/>
            <person name="Nabeya D."/>
            <person name="Jung N."/>
            <person name="Uechi K."/>
            <person name="Horii T."/>
            <person name="Iida T."/>
            <person name="Fujita J."/>
            <person name="Nakamura S."/>
        </authorList>
    </citation>
    <scope>NUCLEOTIDE SEQUENCE [LARGE SCALE GENOMIC DNA]</scope>
    <source>
        <strain evidence="19 20">JCM 17423</strain>
    </source>
</reference>
<keyword evidence="6 15" id="KW-0347">Helicase</keyword>
<evidence type="ECO:0000256" key="7">
    <source>
        <dbReference type="ARBA" id="ARBA00022839"/>
    </source>
</evidence>
<dbReference type="GO" id="GO:0043138">
    <property type="term" value="F:3'-5' DNA helicase activity"/>
    <property type="evidence" value="ECO:0007669"/>
    <property type="project" value="UniProtKB-UniRule"/>
</dbReference>
<evidence type="ECO:0000259" key="17">
    <source>
        <dbReference type="PROSITE" id="PS51198"/>
    </source>
</evidence>
<comment type="similarity">
    <text evidence="15">Belongs to the helicase family. UvrD subfamily.</text>
</comment>
<comment type="miscellaneous">
    <text evidence="15">In the RecBCD complex, RecB has a slow 3'-5' helicase, an exonuclease activity and loads RecA onto ssDNA, RecD has a fast 5'-3' helicase activity, while RecC stimulates the ATPase and processivity of the RecB helicase and contributes to recognition of the Chi site.</text>
</comment>
<dbReference type="Pfam" id="PF13361">
    <property type="entry name" value="UvrD_C"/>
    <property type="match status" value="1"/>
</dbReference>
<comment type="subunit">
    <text evidence="15">Heterotrimer of RecB, RecC and RecD. All subunits contribute to DNA-binding. Interacts with RecA.</text>
</comment>
<comment type="domain">
    <text evidence="15">The N-terminal DNA-binding domain is a ssDNA-dependent ATPase and has ATP-dependent 3'-5' helicase function. This domain interacts with RecC.</text>
</comment>
<sequence length="1110" mass="122258">MRGQMRDPLRSSLDFDLLGPLPAPRTTTVLEASAGTGKTFALAGLVTRYIAEGVATLDQMLLVTFGRAASQELRERVRCQMLDALVAFDDPSTVGDNQLIAYLIDGSEDERHVRRQRLRDALAGFDAATIATTHQFCQLVLKSLGVAGDTDTGVQLVESLDDLTAEIVDDLYLAHFGQQRDDPALTRGQALELAREVVRNAGTELRPLNPPPDTEAAVRVEFAKAVCTELERRKRRLGILHYDDLLSRLANALTDDHSAARARMHRRWSIVMVDEFQDTDPVQWQVIDRAFTGRSTLILIGDPKQAIYAFRGGDIVTYLHAASTAGHRRTLGTNWRSDGELVDRLQVVLRDAELGDAEIVVRPVEAHHQGHRLEGAPRNDPFRLRVVTRETFGTRPDRVIPMDKLRPHISRDLATDIGQLLSSGATFCGKPIEAKDVAVIVETHKDARACFDALSDAGIAAVYTGDSDVFNSPAGDDWLCLLEAFDQPHRSGLVRAAATTMFFGRTAEDLATQGDLLTDEIADRLREWADHARDRGVAAVFEAANLTGMGRRVLSWHDGERHMTDLAHLTQVLHDTAHREHFGLPALRDWLRTQREERSGAVERNRRLDSDAAAVQIMTVWVSKGLQYPVVYLPFAFNRNIQTRDVVLFHDGRQRCLHIGGDRSPDYPQVERLGRREAASDDVRLTYVALTRAQSQVVAWWAPSWDEPNGGLSRLLRGRRPGEATVPDRCDPPKLDDADAMAALRAWADLGGPVLEESVIAAPAGQRPQPQPTGLAVRHFHRGIDTTWRRTSYSGLLRAAEDAVGGGVTSEPEVAELDDEIADIPVSETPTAGADVPSPMADLPTGAKFGSLVHVVLEHADPFAADLETELENRIREHAVWWPVEVAPDALADALVPMHDTPLGPLAPDATLRRIGLRDRLREMDFEFPLAGGDVRGRAPSITLADVGRLLAQHLPADDVLAPYVERLTDRALGAQSLKGYLTGSLDAVLRVGGRYLVVDYKTNWLGEPDRPLTAADYGRPRMTEAMLHSDYPLQALLYGVVLHRFLRWRQPGYDPDEHLGGVLYLFVRGMCGERTPVVDGHPAGVFSWRPPAALITALSDLLDAGTAAA</sequence>
<dbReference type="EC" id="5.6.2.4" evidence="15"/>
<dbReference type="PROSITE" id="PS51217">
    <property type="entry name" value="UVRD_HELICASE_CTER"/>
    <property type="match status" value="1"/>
</dbReference>
<dbReference type="NCBIfam" id="TIGR00609">
    <property type="entry name" value="recB"/>
    <property type="match status" value="1"/>
</dbReference>
<organism evidence="19 20">
    <name type="scientific">Mycolicibacterium litorale</name>
    <dbReference type="NCBI Taxonomy" id="758802"/>
    <lineage>
        <taxon>Bacteria</taxon>
        <taxon>Bacillati</taxon>
        <taxon>Actinomycetota</taxon>
        <taxon>Actinomycetes</taxon>
        <taxon>Mycobacteriales</taxon>
        <taxon>Mycobacteriaceae</taxon>
        <taxon>Mycolicibacterium</taxon>
    </lineage>
</organism>
<evidence type="ECO:0000256" key="8">
    <source>
        <dbReference type="ARBA" id="ARBA00022840"/>
    </source>
</evidence>
<keyword evidence="9 15" id="KW-0460">Magnesium</keyword>
<comment type="catalytic activity">
    <reaction evidence="15">
        <text>Exonucleolytic cleavage (in the presence of ATP) in either 5'- to 3'- or 3'- to 5'-direction to yield 5'-phosphooligonucleotides.</text>
        <dbReference type="EC" id="3.1.11.5"/>
    </reaction>
</comment>
<dbReference type="InterPro" id="IPR004586">
    <property type="entry name" value="RecB"/>
</dbReference>
<evidence type="ECO:0000256" key="9">
    <source>
        <dbReference type="ARBA" id="ARBA00022842"/>
    </source>
</evidence>
<dbReference type="GO" id="GO:0000724">
    <property type="term" value="P:double-strand break repair via homologous recombination"/>
    <property type="evidence" value="ECO:0007669"/>
    <property type="project" value="UniProtKB-UniRule"/>
</dbReference>
<dbReference type="EMBL" id="AP022586">
    <property type="protein sequence ID" value="BBY17663.1"/>
    <property type="molecule type" value="Genomic_DNA"/>
</dbReference>
<dbReference type="Proteomes" id="UP000466607">
    <property type="component" value="Chromosome"/>
</dbReference>
<dbReference type="Gene3D" id="3.90.320.10">
    <property type="match status" value="1"/>
</dbReference>
<evidence type="ECO:0000256" key="2">
    <source>
        <dbReference type="ARBA" id="ARBA00022723"/>
    </source>
</evidence>
<dbReference type="InterPro" id="IPR027417">
    <property type="entry name" value="P-loop_NTPase"/>
</dbReference>
<evidence type="ECO:0000256" key="1">
    <source>
        <dbReference type="ARBA" id="ARBA00022722"/>
    </source>
</evidence>
<keyword evidence="10 15" id="KW-0238">DNA-binding</keyword>
<evidence type="ECO:0000256" key="12">
    <source>
        <dbReference type="ARBA" id="ARBA00023235"/>
    </source>
</evidence>
<comment type="catalytic activity">
    <reaction evidence="14 15">
        <text>ATP + H2O = ADP + phosphate + H(+)</text>
        <dbReference type="Rhea" id="RHEA:13065"/>
        <dbReference type="ChEBI" id="CHEBI:15377"/>
        <dbReference type="ChEBI" id="CHEBI:15378"/>
        <dbReference type="ChEBI" id="CHEBI:30616"/>
        <dbReference type="ChEBI" id="CHEBI:43474"/>
        <dbReference type="ChEBI" id="CHEBI:456216"/>
        <dbReference type="EC" id="5.6.2.4"/>
    </reaction>
</comment>
<feature type="active site" description="For nuclease activity" evidence="15">
    <location>
        <position position="1000"/>
    </location>
</feature>
<evidence type="ECO:0000256" key="15">
    <source>
        <dbReference type="HAMAP-Rule" id="MF_01485"/>
    </source>
</evidence>
<dbReference type="InterPro" id="IPR000212">
    <property type="entry name" value="DNA_helicase_UvrD/REP"/>
</dbReference>
<dbReference type="PROSITE" id="PS51198">
    <property type="entry name" value="UVRD_HELICASE_ATP_BIND"/>
    <property type="match status" value="1"/>
</dbReference>
<dbReference type="SUPFAM" id="SSF52540">
    <property type="entry name" value="P-loop containing nucleoside triphosphate hydrolases"/>
    <property type="match status" value="1"/>
</dbReference>
<keyword evidence="4 15" id="KW-0227">DNA damage</keyword>
<evidence type="ECO:0000256" key="14">
    <source>
        <dbReference type="ARBA" id="ARBA00048988"/>
    </source>
</evidence>
<evidence type="ECO:0000259" key="18">
    <source>
        <dbReference type="PROSITE" id="PS51217"/>
    </source>
</evidence>
<dbReference type="CDD" id="cd22352">
    <property type="entry name" value="RecB_C-like"/>
    <property type="match status" value="1"/>
</dbReference>
<dbReference type="Gene3D" id="1.10.486.10">
    <property type="entry name" value="PCRA, domain 4"/>
    <property type="match status" value="1"/>
</dbReference>
<keyword evidence="12 15" id="KW-0413">Isomerase</keyword>
<dbReference type="InterPro" id="IPR014017">
    <property type="entry name" value="DNA_helicase_UvrD-like_C"/>
</dbReference>
<feature type="region of interest" description="DNA-binding and helicase activity, interacts with RecC" evidence="15">
    <location>
        <begin position="1"/>
        <end position="756"/>
    </location>
</feature>
<evidence type="ECO:0000256" key="11">
    <source>
        <dbReference type="ARBA" id="ARBA00023204"/>
    </source>
</evidence>
<feature type="binding site" evidence="15">
    <location>
        <position position="854"/>
    </location>
    <ligand>
        <name>Mg(2+)</name>
        <dbReference type="ChEBI" id="CHEBI:18420"/>
    </ligand>
</feature>
<comment type="function">
    <text evidence="15">A helicase/nuclease that prepares dsDNA breaks (DSB) for recombinational DNA repair. Binds to DSBs and unwinds DNA via a highly rapid and processive ATP-dependent bidirectional helicase activity. Unwinds dsDNA until it encounters a Chi (crossover hotspot instigator) sequence from the 3' direction. Cuts ssDNA a few nucleotides 3' to the Chi site. The properties and activities of the enzyme are changed at Chi. The Chi-altered holoenzyme produces a long 3'-ssDNA overhang and facilitates RecA-binding to the ssDNA for homologous DNA recombination and repair. Holoenzyme degrades any linearized DNA that is unable to undergo homologous recombination. In the holoenzyme this subunit contributes ATPase, 3'-5' helicase, exonuclease activity and loads RecA onto ssDNA.</text>
</comment>
<dbReference type="InterPro" id="IPR011335">
    <property type="entry name" value="Restrct_endonuc-II-like"/>
</dbReference>
<evidence type="ECO:0000256" key="4">
    <source>
        <dbReference type="ARBA" id="ARBA00022763"/>
    </source>
</evidence>
<keyword evidence="2 15" id="KW-0479">Metal-binding</keyword>
<keyword evidence="8 15" id="KW-0067">ATP-binding</keyword>
<dbReference type="Pfam" id="PF00580">
    <property type="entry name" value="UvrD-helicase"/>
    <property type="match status" value="1"/>
</dbReference>
<comment type="catalytic activity">
    <reaction evidence="13 15">
        <text>Couples ATP hydrolysis with the unwinding of duplex DNA by translocating in the 3'-5' direction.</text>
        <dbReference type="EC" id="5.6.2.4"/>
    </reaction>
</comment>
<gene>
    <name evidence="15 19" type="primary">recB</name>
    <name evidence="19" type="ORF">MLIT_32550</name>
</gene>
<dbReference type="EC" id="3.1.11.5" evidence="15"/>
<dbReference type="RefSeq" id="WP_134054487.1">
    <property type="nucleotide sequence ID" value="NZ_AP022586.1"/>
</dbReference>
<evidence type="ECO:0000256" key="6">
    <source>
        <dbReference type="ARBA" id="ARBA00022806"/>
    </source>
</evidence>
<keyword evidence="11 15" id="KW-0234">DNA repair</keyword>
<feature type="binding site" evidence="15">
    <location>
        <position position="987"/>
    </location>
    <ligand>
        <name>Mg(2+)</name>
        <dbReference type="ChEBI" id="CHEBI:18420"/>
    </ligand>
</feature>
<evidence type="ECO:0000313" key="20">
    <source>
        <dbReference type="Proteomes" id="UP000466607"/>
    </source>
</evidence>
<keyword evidence="20" id="KW-1185">Reference proteome</keyword>
<dbReference type="GO" id="GO:0009338">
    <property type="term" value="C:exodeoxyribonuclease V complex"/>
    <property type="evidence" value="ECO:0007669"/>
    <property type="project" value="TreeGrafter"/>
</dbReference>
<evidence type="ECO:0000256" key="5">
    <source>
        <dbReference type="ARBA" id="ARBA00022801"/>
    </source>
</evidence>